<dbReference type="SFLD" id="SFLDG01129">
    <property type="entry name" value="C1.5:_HAD__Beta-PGM__Phosphata"/>
    <property type="match status" value="1"/>
</dbReference>
<dbReference type="SFLD" id="SFLDG01135">
    <property type="entry name" value="C1.5.6:_HAD__Beta-PGM__Phospha"/>
    <property type="match status" value="1"/>
</dbReference>
<dbReference type="SUPFAM" id="SSF56784">
    <property type="entry name" value="HAD-like"/>
    <property type="match status" value="1"/>
</dbReference>
<dbReference type="InterPro" id="IPR041492">
    <property type="entry name" value="HAD_2"/>
</dbReference>
<reference evidence="1 2" key="1">
    <citation type="journal article" date="2023" name="Int. J. Syst. Evol. Microbiol.">
        <title>Lactiplantibacillus brownii sp. nov., a novel psychrotolerant species isolated from sauerkraut.</title>
        <authorList>
            <person name="Heng Y.C."/>
            <person name="Silvaraju S."/>
            <person name="Lee J.K.Y."/>
            <person name="Kittelmann S."/>
        </authorList>
    </citation>
    <scope>NUCLEOTIDE SEQUENCE [LARGE SCALE GENOMIC DNA]</scope>
    <source>
        <strain evidence="1 2">WILCCON 0030</strain>
    </source>
</reference>
<dbReference type="InterPro" id="IPR050155">
    <property type="entry name" value="HAD-like_hydrolase_sf"/>
</dbReference>
<gene>
    <name evidence="1" type="ORF">RA086_03500</name>
</gene>
<dbReference type="RefSeq" id="WP_308702525.1">
    <property type="nucleotide sequence ID" value="NZ_AP027463.1"/>
</dbReference>
<organism evidence="1 2">
    <name type="scientific">Lactiplantibacillus brownii</name>
    <dbReference type="NCBI Taxonomy" id="3069269"/>
    <lineage>
        <taxon>Bacteria</taxon>
        <taxon>Bacillati</taxon>
        <taxon>Bacillota</taxon>
        <taxon>Bacilli</taxon>
        <taxon>Lactobacillales</taxon>
        <taxon>Lactobacillaceae</taxon>
        <taxon>Lactiplantibacillus</taxon>
    </lineage>
</organism>
<protein>
    <submittedName>
        <fullName evidence="1">HAD family hydrolase</fullName>
        <ecNumber evidence="1">3.-.-.-</ecNumber>
    </submittedName>
</protein>
<dbReference type="PANTHER" id="PTHR43434:SF1">
    <property type="entry name" value="PHOSPHOGLYCOLATE PHOSPHATASE"/>
    <property type="match status" value="1"/>
</dbReference>
<dbReference type="PANTHER" id="PTHR43434">
    <property type="entry name" value="PHOSPHOGLYCOLATE PHOSPHATASE"/>
    <property type="match status" value="1"/>
</dbReference>
<dbReference type="Proteomes" id="UP001227831">
    <property type="component" value="Unassembled WGS sequence"/>
</dbReference>
<dbReference type="SFLD" id="SFLDS00003">
    <property type="entry name" value="Haloacid_Dehalogenase"/>
    <property type="match status" value="1"/>
</dbReference>
<sequence>MTYQAIMFDIDGTLTNSQPAYAKVMAQVLSEYGKPFSAADAQTTFPMAAEQAMAHLGIAADDFDHFQARYEAVMADHYQDITLYPGIATLLQQLPSDVTLGIVTSQRRNEMVSGMAQYDFMSRLAVTISADDTPKRKPDPLPLLTALARVEVKPSDALFVGDSLSDEQTAAAAKVDFGLAVWGMDPNADHQQTAYRFKQPLDLLKLF</sequence>
<dbReference type="InterPro" id="IPR023198">
    <property type="entry name" value="PGP-like_dom2"/>
</dbReference>
<keyword evidence="2" id="KW-1185">Reference proteome</keyword>
<accession>A0ABU1A6Y1</accession>
<dbReference type="Gene3D" id="3.40.50.1000">
    <property type="entry name" value="HAD superfamily/HAD-like"/>
    <property type="match status" value="1"/>
</dbReference>
<dbReference type="EC" id="3.-.-.-" evidence="1"/>
<dbReference type="InterPro" id="IPR023214">
    <property type="entry name" value="HAD_sf"/>
</dbReference>
<evidence type="ECO:0000313" key="2">
    <source>
        <dbReference type="Proteomes" id="UP001227831"/>
    </source>
</evidence>
<comment type="caution">
    <text evidence="1">The sequence shown here is derived from an EMBL/GenBank/DDBJ whole genome shotgun (WGS) entry which is preliminary data.</text>
</comment>
<evidence type="ECO:0000313" key="1">
    <source>
        <dbReference type="EMBL" id="MDQ7936711.1"/>
    </source>
</evidence>
<dbReference type="EMBL" id="JAVCWF010000001">
    <property type="protein sequence ID" value="MDQ7936711.1"/>
    <property type="molecule type" value="Genomic_DNA"/>
</dbReference>
<dbReference type="GO" id="GO:0016787">
    <property type="term" value="F:hydrolase activity"/>
    <property type="evidence" value="ECO:0007669"/>
    <property type="project" value="UniProtKB-KW"/>
</dbReference>
<dbReference type="Pfam" id="PF13419">
    <property type="entry name" value="HAD_2"/>
    <property type="match status" value="1"/>
</dbReference>
<dbReference type="NCBIfam" id="TIGR01549">
    <property type="entry name" value="HAD-SF-IA-v1"/>
    <property type="match status" value="1"/>
</dbReference>
<dbReference type="InterPro" id="IPR036412">
    <property type="entry name" value="HAD-like_sf"/>
</dbReference>
<name>A0ABU1A6Y1_9LACO</name>
<keyword evidence="1" id="KW-0378">Hydrolase</keyword>
<proteinExistence type="predicted"/>
<dbReference type="Gene3D" id="1.10.150.240">
    <property type="entry name" value="Putative phosphatase, domain 2"/>
    <property type="match status" value="1"/>
</dbReference>
<dbReference type="InterPro" id="IPR006439">
    <property type="entry name" value="HAD-SF_hydro_IA"/>
</dbReference>